<feature type="binding site" evidence="6">
    <location>
        <position position="447"/>
    </location>
    <ligand>
        <name>(S)-malate</name>
        <dbReference type="ChEBI" id="CHEBI:15589"/>
    </ligand>
</feature>
<evidence type="ECO:0000256" key="5">
    <source>
        <dbReference type="PIRSR" id="PIRSR000106-1"/>
    </source>
</evidence>
<keyword evidence="13" id="KW-1185">Reference proteome</keyword>
<feature type="active site" description="Proton acceptor" evidence="5">
    <location>
        <position position="210"/>
    </location>
</feature>
<dbReference type="GO" id="GO:0046872">
    <property type="term" value="F:metal ion binding"/>
    <property type="evidence" value="ECO:0007669"/>
    <property type="project" value="UniProtKB-KW"/>
</dbReference>
<reference evidence="11 13" key="2">
    <citation type="journal article" date="2013" name="Nature">
        <title>Insights into bilaterian evolution from three spiralian genomes.</title>
        <authorList>
            <person name="Simakov O."/>
            <person name="Marletaz F."/>
            <person name="Cho S.J."/>
            <person name="Edsinger-Gonzales E."/>
            <person name="Havlak P."/>
            <person name="Hellsten U."/>
            <person name="Kuo D.H."/>
            <person name="Larsson T."/>
            <person name="Lv J."/>
            <person name="Arendt D."/>
            <person name="Savage R."/>
            <person name="Osoegawa K."/>
            <person name="de Jong P."/>
            <person name="Grimwood J."/>
            <person name="Chapman J.A."/>
            <person name="Shapiro H."/>
            <person name="Aerts A."/>
            <person name="Otillar R.P."/>
            <person name="Terry A.Y."/>
            <person name="Boore J.L."/>
            <person name="Grigoriev I.V."/>
            <person name="Lindberg D.R."/>
            <person name="Seaver E.C."/>
            <person name="Weisblat D.A."/>
            <person name="Putnam N.H."/>
            <person name="Rokhsar D.S."/>
        </authorList>
    </citation>
    <scope>NUCLEOTIDE SEQUENCE</scope>
</reference>
<dbReference type="NCBIfam" id="NF010052">
    <property type="entry name" value="PRK13529.1"/>
    <property type="match status" value="1"/>
</dbReference>
<dbReference type="KEGG" id="hro:HELRODRAFT_110207"/>
<dbReference type="Proteomes" id="UP000015101">
    <property type="component" value="Unassembled WGS sequence"/>
</dbReference>
<dbReference type="InterPro" id="IPR012302">
    <property type="entry name" value="Malic_NAD-bd"/>
</dbReference>
<evidence type="ECO:0000256" key="3">
    <source>
        <dbReference type="ARBA" id="ARBA00022723"/>
    </source>
</evidence>
<dbReference type="EnsemblMetazoa" id="HelroT110207">
    <property type="protein sequence ID" value="HelroP110207"/>
    <property type="gene ID" value="HelroG110207"/>
</dbReference>
<feature type="binding site" evidence="6">
    <location>
        <position position="491"/>
    </location>
    <ligand>
        <name>(S)-malate</name>
        <dbReference type="ChEBI" id="CHEBI:15589"/>
    </ligand>
</feature>
<dbReference type="InterPro" id="IPR046346">
    <property type="entry name" value="Aminoacid_DH-like_N_sf"/>
</dbReference>
<dbReference type="CDD" id="cd05312">
    <property type="entry name" value="NAD_bind_1_malic_enz"/>
    <property type="match status" value="1"/>
</dbReference>
<dbReference type="SUPFAM" id="SSF53223">
    <property type="entry name" value="Aminoacid dehydrogenase-like, N-terminal domain"/>
    <property type="match status" value="1"/>
</dbReference>
<dbReference type="RefSeq" id="XP_009013701.1">
    <property type="nucleotide sequence ID" value="XM_009015453.1"/>
</dbReference>
<dbReference type="InterPro" id="IPR001891">
    <property type="entry name" value="Malic_OxRdtase"/>
</dbReference>
<dbReference type="OrthoDB" id="5365701at2759"/>
<evidence type="ECO:0000259" key="9">
    <source>
        <dbReference type="SMART" id="SM00919"/>
    </source>
</evidence>
<feature type="binding site" evidence="7">
    <location>
        <position position="283"/>
    </location>
    <ligand>
        <name>a divalent metal cation</name>
        <dbReference type="ChEBI" id="CHEBI:60240"/>
    </ligand>
</feature>
<feature type="binding site" evidence="6">
    <location>
        <position position="192"/>
    </location>
    <ligand>
        <name>(S)-malate</name>
        <dbReference type="ChEBI" id="CHEBI:15589"/>
    </ligand>
</feature>
<dbReference type="GO" id="GO:0005739">
    <property type="term" value="C:mitochondrion"/>
    <property type="evidence" value="ECO:0000318"/>
    <property type="project" value="GO_Central"/>
</dbReference>
<protein>
    <recommendedName>
        <fullName evidence="8">Malic enzyme</fullName>
    </recommendedName>
</protein>
<dbReference type="InterPro" id="IPR015884">
    <property type="entry name" value="Malic_enzyme_CS"/>
</dbReference>
<dbReference type="InterPro" id="IPR012301">
    <property type="entry name" value="Malic_N_dom"/>
</dbReference>
<evidence type="ECO:0000313" key="12">
    <source>
        <dbReference type="EnsemblMetazoa" id="HelroP110207"/>
    </source>
</evidence>
<dbReference type="eggNOG" id="KOG1257">
    <property type="taxonomic scope" value="Eukaryota"/>
</dbReference>
<dbReference type="FunFam" id="3.40.50.720:FF:000060">
    <property type="entry name" value="Malic enzyme"/>
    <property type="match status" value="1"/>
</dbReference>
<comment type="cofactor">
    <cofactor evidence="1">
        <name>Mn(2+)</name>
        <dbReference type="ChEBI" id="CHEBI:29035"/>
    </cofactor>
</comment>
<dbReference type="PIRSF" id="PIRSF000106">
    <property type="entry name" value="ME"/>
    <property type="match status" value="1"/>
</dbReference>
<keyword evidence="4 8" id="KW-0560">Oxidoreductase</keyword>
<dbReference type="STRING" id="6412.T1EF05"/>
<dbReference type="Gene3D" id="3.40.50.720">
    <property type="entry name" value="NAD(P)-binding Rossmann-like Domain"/>
    <property type="match status" value="1"/>
</dbReference>
<dbReference type="GO" id="GO:0051287">
    <property type="term" value="F:NAD binding"/>
    <property type="evidence" value="ECO:0007669"/>
    <property type="project" value="InterPro"/>
</dbReference>
<feature type="binding site" evidence="7">
    <location>
        <position position="306"/>
    </location>
    <ligand>
        <name>a divalent metal cation</name>
        <dbReference type="ChEBI" id="CHEBI:60240"/>
    </ligand>
</feature>
<dbReference type="SMART" id="SM00919">
    <property type="entry name" value="Malic_M"/>
    <property type="match status" value="1"/>
</dbReference>
<organism evidence="12 13">
    <name type="scientific">Helobdella robusta</name>
    <name type="common">Californian leech</name>
    <dbReference type="NCBI Taxonomy" id="6412"/>
    <lineage>
        <taxon>Eukaryota</taxon>
        <taxon>Metazoa</taxon>
        <taxon>Spiralia</taxon>
        <taxon>Lophotrochozoa</taxon>
        <taxon>Annelida</taxon>
        <taxon>Clitellata</taxon>
        <taxon>Hirudinea</taxon>
        <taxon>Rhynchobdellida</taxon>
        <taxon>Glossiphoniidae</taxon>
        <taxon>Helobdella</taxon>
    </lineage>
</organism>
<evidence type="ECO:0000256" key="7">
    <source>
        <dbReference type="PIRSR" id="PIRSR000106-3"/>
    </source>
</evidence>
<dbReference type="Pfam" id="PF00390">
    <property type="entry name" value="malic"/>
    <property type="match status" value="1"/>
</dbReference>
<reference evidence="12" key="3">
    <citation type="submission" date="2015-06" db="UniProtKB">
        <authorList>
            <consortium name="EnsemblMetazoa"/>
        </authorList>
    </citation>
    <scope>IDENTIFICATION</scope>
</reference>
<evidence type="ECO:0000256" key="4">
    <source>
        <dbReference type="ARBA" id="ARBA00023002"/>
    </source>
</evidence>
<dbReference type="CTD" id="20195157"/>
<evidence type="ECO:0000313" key="11">
    <source>
        <dbReference type="EMBL" id="ESO07912.1"/>
    </source>
</evidence>
<evidence type="ECO:0000256" key="1">
    <source>
        <dbReference type="ARBA" id="ARBA00001936"/>
    </source>
</evidence>
<comment type="similarity">
    <text evidence="2 8">Belongs to the malic enzymes family.</text>
</comment>
<dbReference type="EMBL" id="AMQM01003321">
    <property type="status" value="NOT_ANNOTATED_CDS"/>
    <property type="molecule type" value="Genomic_DNA"/>
</dbReference>
<evidence type="ECO:0000256" key="2">
    <source>
        <dbReference type="ARBA" id="ARBA00008785"/>
    </source>
</evidence>
<dbReference type="AlphaFoldDB" id="T1EF05"/>
<dbReference type="PANTHER" id="PTHR23406">
    <property type="entry name" value="MALIC ENZYME-RELATED"/>
    <property type="match status" value="1"/>
</dbReference>
<dbReference type="Gene3D" id="3.40.50.10380">
    <property type="entry name" value="Malic enzyme, N-terminal domain"/>
    <property type="match status" value="1"/>
</dbReference>
<dbReference type="SMART" id="SM01274">
    <property type="entry name" value="malic"/>
    <property type="match status" value="1"/>
</dbReference>
<sequence length="602" mass="66537">MASLLKTSRLVVNGGCNLLSKTVLPSATTIRLKHATGKKSSIYEQGGPKYRGIELLRDPSVNKGTAFTLKERQLLGIHGLLPPVVFSQQEQLQRVLANFRRCNTDLDKFIYLSSLQDRNEKLFYQLVSENIEEMAPIIYTPTVGLACQKYGFIFRKPRGLYITINDLGHVNEILSNWPESNVKAIVVTDGERILGLGDLGAFGMGIPVGKLSLYTAMGGVPPDQCLPVVLDVGTDNDALLDDPMYIGLRHKRVRGHKYDMLIEEFMEAVVKKYGQGTLVQFEDFANSNAFRLLAKYRNKYLTFNDDIQGTASVAVAGIIAAMRITKTKLSDHKFLFQGAGEASIGIADLLVMAMRSEGTSKEDAISKIWMVDSKGLLVKNRSSGGITHHKAVYAKEFQELKNLEEICEVIKPTAAIGAAAIKGAFTEKFIKTMGDNNETPIIFALSNPTSKAECSAEQAYRITEGRCIFASGSPFDPVEINGKVLHPGQGNNAYIFPGVALGAIVSGVHHVTDEMFLKASEALAEMVTESDLKEGRVYPPLHTVRDVSTKLATKIVEYAYKEQLAETYPEPENKEAFVRDYQYQSDYESFIPNTYPWPGMNE</sequence>
<evidence type="ECO:0000256" key="6">
    <source>
        <dbReference type="PIRSR" id="PIRSR000106-2"/>
    </source>
</evidence>
<dbReference type="PROSITE" id="PS00331">
    <property type="entry name" value="MALIC_ENZYMES"/>
    <property type="match status" value="1"/>
</dbReference>
<feature type="binding site" evidence="7">
    <location>
        <position position="282"/>
    </location>
    <ligand>
        <name>a divalent metal cation</name>
        <dbReference type="ChEBI" id="CHEBI:60240"/>
    </ligand>
</feature>
<dbReference type="OMA" id="EVPVTPW"/>
<dbReference type="HOGENOM" id="CLU_011405_5_0_1"/>
<dbReference type="InterPro" id="IPR036291">
    <property type="entry name" value="NAD(P)-bd_dom_sf"/>
</dbReference>
<dbReference type="FunFam" id="3.40.50.10380:FF:000004">
    <property type="entry name" value="Malic enzyme"/>
    <property type="match status" value="1"/>
</dbReference>
<dbReference type="PANTHER" id="PTHR23406:SF90">
    <property type="entry name" value="MALIC ENZYME-RELATED"/>
    <property type="match status" value="1"/>
</dbReference>
<evidence type="ECO:0000313" key="13">
    <source>
        <dbReference type="Proteomes" id="UP000015101"/>
    </source>
</evidence>
<gene>
    <name evidence="12" type="primary">20195157</name>
    <name evidence="11" type="ORF">HELRODRAFT_110207</name>
</gene>
<evidence type="ECO:0000259" key="10">
    <source>
        <dbReference type="SMART" id="SM01274"/>
    </source>
</evidence>
<feature type="active site" description="Proton donor" evidence="5">
    <location>
        <position position="139"/>
    </location>
</feature>
<dbReference type="InParanoid" id="T1EF05"/>
<feature type="domain" description="Malic enzyme NAD-binding" evidence="9">
    <location>
        <begin position="307"/>
        <end position="560"/>
    </location>
</feature>
<dbReference type="SUPFAM" id="SSF51735">
    <property type="entry name" value="NAD(P)-binding Rossmann-fold domains"/>
    <property type="match status" value="1"/>
</dbReference>
<feature type="domain" description="Malic enzyme N-terminal" evidence="10">
    <location>
        <begin position="116"/>
        <end position="297"/>
    </location>
</feature>
<evidence type="ECO:0000256" key="8">
    <source>
        <dbReference type="RuleBase" id="RU003426"/>
    </source>
</evidence>
<comment type="cofactor">
    <cofactor evidence="7">
        <name>Mg(2+)</name>
        <dbReference type="ChEBI" id="CHEBI:18420"/>
    </cofactor>
    <cofactor evidence="7">
        <name>Mn(2+)</name>
        <dbReference type="ChEBI" id="CHEBI:29035"/>
    </cofactor>
    <text evidence="7">Divalent metal cations. Prefers magnesium or manganese.</text>
</comment>
<dbReference type="GO" id="GO:0006108">
    <property type="term" value="P:malate metabolic process"/>
    <property type="evidence" value="ECO:0000318"/>
    <property type="project" value="GO_Central"/>
</dbReference>
<dbReference type="EMBL" id="KB096134">
    <property type="protein sequence ID" value="ESO07912.1"/>
    <property type="molecule type" value="Genomic_DNA"/>
</dbReference>
<dbReference type="InterPro" id="IPR037062">
    <property type="entry name" value="Malic_N_dom_sf"/>
</dbReference>
<proteinExistence type="inferred from homology"/>
<dbReference type="Pfam" id="PF03949">
    <property type="entry name" value="Malic_M"/>
    <property type="match status" value="1"/>
</dbReference>
<keyword evidence="3 7" id="KW-0479">Metal-binding</keyword>
<name>T1EF05_HELRO</name>
<reference evidence="13" key="1">
    <citation type="submission" date="2012-12" db="EMBL/GenBank/DDBJ databases">
        <authorList>
            <person name="Hellsten U."/>
            <person name="Grimwood J."/>
            <person name="Chapman J.A."/>
            <person name="Shapiro H."/>
            <person name="Aerts A."/>
            <person name="Otillar R.P."/>
            <person name="Terry A.Y."/>
            <person name="Boore J.L."/>
            <person name="Simakov O."/>
            <person name="Marletaz F."/>
            <person name="Cho S.-J."/>
            <person name="Edsinger-Gonzales E."/>
            <person name="Havlak P."/>
            <person name="Kuo D.-H."/>
            <person name="Larsson T."/>
            <person name="Lv J."/>
            <person name="Arendt D."/>
            <person name="Savage R."/>
            <person name="Osoegawa K."/>
            <person name="de Jong P."/>
            <person name="Lindberg D.R."/>
            <person name="Seaver E.C."/>
            <person name="Weisblat D.A."/>
            <person name="Putnam N.H."/>
            <person name="Grigoriev I.V."/>
            <person name="Rokhsar D.S."/>
        </authorList>
    </citation>
    <scope>NUCLEOTIDE SEQUENCE</scope>
</reference>
<dbReference type="GeneID" id="20195157"/>
<dbReference type="FunCoup" id="T1EF05">
    <property type="interactions" value="678"/>
</dbReference>
<accession>T1EF05</accession>
<dbReference type="PRINTS" id="PR00072">
    <property type="entry name" value="MALOXRDTASE"/>
</dbReference>
<dbReference type="GO" id="GO:0004473">
    <property type="term" value="F:malate dehydrogenase (decarboxylating) (NADP+) activity"/>
    <property type="evidence" value="ECO:0000318"/>
    <property type="project" value="GO_Central"/>
</dbReference>